<organism evidence="1 2">
    <name type="scientific">Alcaligenes faecalis</name>
    <dbReference type="NCBI Taxonomy" id="511"/>
    <lineage>
        <taxon>Bacteria</taxon>
        <taxon>Pseudomonadati</taxon>
        <taxon>Pseudomonadota</taxon>
        <taxon>Betaproteobacteria</taxon>
        <taxon>Burkholderiales</taxon>
        <taxon>Alcaligenaceae</taxon>
        <taxon>Alcaligenes</taxon>
    </lineage>
</organism>
<accession>A0AAE9H8T8</accession>
<evidence type="ECO:0000313" key="1">
    <source>
        <dbReference type="EMBL" id="UPL21712.1"/>
    </source>
</evidence>
<name>A0AAE9H8T8_ALCFA</name>
<proteinExistence type="predicted"/>
<dbReference type="AlphaFoldDB" id="A0AAE9H8T8"/>
<dbReference type="RefSeq" id="WP_021447252.1">
    <property type="nucleotide sequence ID" value="NZ_CP023256.1"/>
</dbReference>
<reference evidence="1" key="1">
    <citation type="submission" date="2022-04" db="EMBL/GenBank/DDBJ databases">
        <title>Genomic mining of Alcaligenes faecalis D334 producing ectoin and derivatives.</title>
        <authorList>
            <person name="Doan V.T."/>
            <person name="Quach N.T."/>
            <person name="Vu T.-H.-N."/>
            <person name="Phi Q.-T."/>
        </authorList>
    </citation>
    <scope>NUCLEOTIDE SEQUENCE</scope>
    <source>
        <strain evidence="1">D334</strain>
    </source>
</reference>
<dbReference type="Proteomes" id="UP000830925">
    <property type="component" value="Chromosome"/>
</dbReference>
<protein>
    <submittedName>
        <fullName evidence="1">Uncharacterized protein</fullName>
    </submittedName>
</protein>
<sequence>MKPQTHFSFTPMPAYSGDRILPLMETFGQDALQTPLGAQRDFDFLSTHATCSTGRADHY</sequence>
<evidence type="ECO:0000313" key="2">
    <source>
        <dbReference type="Proteomes" id="UP000830925"/>
    </source>
</evidence>
<dbReference type="EMBL" id="CP095873">
    <property type="protein sequence ID" value="UPL21712.1"/>
    <property type="molecule type" value="Genomic_DNA"/>
</dbReference>
<gene>
    <name evidence="1" type="ORF">MXF72_01130</name>
</gene>